<reference evidence="8 9" key="1">
    <citation type="submission" date="2020-10" db="EMBL/GenBank/DDBJ databases">
        <title>Complete genome sequence of Paludibaculum fermentans P105T, a facultatively anaerobic acidobacterium capable of dissimilatory Fe(III) reduction.</title>
        <authorList>
            <person name="Dedysh S.N."/>
            <person name="Beletsky A.V."/>
            <person name="Kulichevskaya I.S."/>
            <person name="Mardanov A.V."/>
            <person name="Ravin N.V."/>
        </authorList>
    </citation>
    <scope>NUCLEOTIDE SEQUENCE [LARGE SCALE GENOMIC DNA]</scope>
    <source>
        <strain evidence="8 9">P105</strain>
    </source>
</reference>
<comment type="catalytic activity">
    <reaction evidence="1 5">
        <text>2-(N(omega)-L-arginino)succinate = fumarate + L-arginine</text>
        <dbReference type="Rhea" id="RHEA:24020"/>
        <dbReference type="ChEBI" id="CHEBI:29806"/>
        <dbReference type="ChEBI" id="CHEBI:32682"/>
        <dbReference type="ChEBI" id="CHEBI:57472"/>
        <dbReference type="EC" id="4.3.2.1"/>
    </reaction>
</comment>
<dbReference type="NCBIfam" id="TIGR00838">
    <property type="entry name" value="argH"/>
    <property type="match status" value="1"/>
</dbReference>
<dbReference type="InterPro" id="IPR008948">
    <property type="entry name" value="L-Aspartase-like"/>
</dbReference>
<dbReference type="PROSITE" id="PS00163">
    <property type="entry name" value="FUMARATE_LYASES"/>
    <property type="match status" value="1"/>
</dbReference>
<dbReference type="PRINTS" id="PR00149">
    <property type="entry name" value="FUMRATELYASE"/>
</dbReference>
<dbReference type="FunFam" id="1.20.200.10:FF:000015">
    <property type="entry name" value="argininosuccinate lyase isoform X2"/>
    <property type="match status" value="1"/>
</dbReference>
<evidence type="ECO:0000256" key="5">
    <source>
        <dbReference type="HAMAP-Rule" id="MF_00006"/>
    </source>
</evidence>
<dbReference type="PANTHER" id="PTHR43814">
    <property type="entry name" value="ARGININOSUCCINATE LYASE"/>
    <property type="match status" value="1"/>
</dbReference>
<dbReference type="InterPro" id="IPR022761">
    <property type="entry name" value="Fumarate_lyase_N"/>
</dbReference>
<dbReference type="CDD" id="cd01359">
    <property type="entry name" value="Argininosuccinate_lyase"/>
    <property type="match status" value="1"/>
</dbReference>
<dbReference type="EMBL" id="CP063849">
    <property type="protein sequence ID" value="QOY89348.1"/>
    <property type="molecule type" value="Genomic_DNA"/>
</dbReference>
<comment type="subcellular location">
    <subcellularLocation>
        <location evidence="5">Cytoplasm</location>
    </subcellularLocation>
</comment>
<evidence type="ECO:0000259" key="6">
    <source>
        <dbReference type="Pfam" id="PF00206"/>
    </source>
</evidence>
<dbReference type="GO" id="GO:0004056">
    <property type="term" value="F:argininosuccinate lyase activity"/>
    <property type="evidence" value="ECO:0007669"/>
    <property type="project" value="UniProtKB-UniRule"/>
</dbReference>
<feature type="domain" description="Fumarate lyase N-terminal" evidence="6">
    <location>
        <begin position="6"/>
        <end position="293"/>
    </location>
</feature>
<keyword evidence="5" id="KW-0963">Cytoplasm</keyword>
<dbReference type="Gene3D" id="1.20.200.10">
    <property type="entry name" value="Fumarase/aspartase (Central domain)"/>
    <property type="match status" value="1"/>
</dbReference>
<evidence type="ECO:0000313" key="8">
    <source>
        <dbReference type="EMBL" id="QOY89348.1"/>
    </source>
</evidence>
<dbReference type="GO" id="GO:0005829">
    <property type="term" value="C:cytosol"/>
    <property type="evidence" value="ECO:0007669"/>
    <property type="project" value="TreeGrafter"/>
</dbReference>
<dbReference type="RefSeq" id="WP_194451010.1">
    <property type="nucleotide sequence ID" value="NZ_CP063849.1"/>
</dbReference>
<proteinExistence type="inferred from homology"/>
<evidence type="ECO:0000256" key="4">
    <source>
        <dbReference type="ARBA" id="ARBA00022571"/>
    </source>
</evidence>
<keyword evidence="4 5" id="KW-0055">Arginine biosynthesis</keyword>
<dbReference type="HAMAP" id="MF_00006">
    <property type="entry name" value="Arg_succ_lyase"/>
    <property type="match status" value="1"/>
</dbReference>
<keyword evidence="5 8" id="KW-0456">Lyase</keyword>
<organism evidence="8 9">
    <name type="scientific">Paludibaculum fermentans</name>
    <dbReference type="NCBI Taxonomy" id="1473598"/>
    <lineage>
        <taxon>Bacteria</taxon>
        <taxon>Pseudomonadati</taxon>
        <taxon>Acidobacteriota</taxon>
        <taxon>Terriglobia</taxon>
        <taxon>Bryobacterales</taxon>
        <taxon>Bryobacteraceae</taxon>
        <taxon>Paludibaculum</taxon>
    </lineage>
</organism>
<comment type="similarity">
    <text evidence="5">Belongs to the lyase 1 family. Argininosuccinate lyase subfamily.</text>
</comment>
<dbReference type="InterPro" id="IPR009049">
    <property type="entry name" value="Argininosuccinate_lyase"/>
</dbReference>
<dbReference type="PRINTS" id="PR00145">
    <property type="entry name" value="ARGSUCLYASE"/>
</dbReference>
<dbReference type="InterPro" id="IPR000362">
    <property type="entry name" value="Fumarate_lyase_fam"/>
</dbReference>
<dbReference type="InterPro" id="IPR020557">
    <property type="entry name" value="Fumarate_lyase_CS"/>
</dbReference>
<dbReference type="GO" id="GO:0042450">
    <property type="term" value="P:L-arginine biosynthetic process via ornithine"/>
    <property type="evidence" value="ECO:0007669"/>
    <property type="project" value="UniProtKB-UniRule"/>
</dbReference>
<gene>
    <name evidence="5 8" type="primary">argH</name>
    <name evidence="8" type="ORF">IRI77_05160</name>
</gene>
<dbReference type="AlphaFoldDB" id="A0A7S7SLZ1"/>
<evidence type="ECO:0000259" key="7">
    <source>
        <dbReference type="Pfam" id="PF14698"/>
    </source>
</evidence>
<evidence type="ECO:0000256" key="2">
    <source>
        <dbReference type="ARBA" id="ARBA00004941"/>
    </source>
</evidence>
<dbReference type="PANTHER" id="PTHR43814:SF1">
    <property type="entry name" value="ARGININOSUCCINATE LYASE"/>
    <property type="match status" value="1"/>
</dbReference>
<accession>A0A7S7SLZ1</accession>
<dbReference type="Gene3D" id="1.10.40.30">
    <property type="entry name" value="Fumarase/aspartase (C-terminal domain)"/>
    <property type="match status" value="1"/>
</dbReference>
<dbReference type="EC" id="4.3.2.1" evidence="3 5"/>
<dbReference type="KEGG" id="pfer:IRI77_05160"/>
<dbReference type="UniPathway" id="UPA00068">
    <property type="reaction ID" value="UER00114"/>
</dbReference>
<dbReference type="Proteomes" id="UP000593892">
    <property type="component" value="Chromosome"/>
</dbReference>
<comment type="pathway">
    <text evidence="2 5">Amino-acid biosynthesis; L-arginine biosynthesis; L-arginine from L-ornithine and carbamoyl phosphate: step 3/3.</text>
</comment>
<evidence type="ECO:0000256" key="1">
    <source>
        <dbReference type="ARBA" id="ARBA00000985"/>
    </source>
</evidence>
<protein>
    <recommendedName>
        <fullName evidence="3 5">Argininosuccinate lyase</fullName>
        <shortName evidence="5">ASAL</shortName>
        <ecNumber evidence="3 5">4.3.2.1</ecNumber>
    </recommendedName>
    <alternativeName>
        <fullName evidence="5">Arginosuccinase</fullName>
    </alternativeName>
</protein>
<sequence>MKLWGGRFESGPSEVFQRYSWSLHFDSRLFRVDVLGSIAYARALTRVGILNDEECSTLCEALASIPEPPPDAPDEDIHTYVIRMLKEKAGVVADKMHTGRSRNEQVSLDVRFWLREELDRTRGLLRALMSDLLGFAAKHVDTVVAGYTHMRRAQPVTWAHYLLAYFEAFARDHERFSQARARVNRMPLGSGALAGSGFPIDREELAAELGFQGVTNNSMDVSADRDFLIDYLSSASTCMLHLSRLAEDWILYSSDEFGWLQLGDGVTSGSSLMPQKKNPDSLELIRGKCGRVFASYTSLMMTMKGLPMTYNRDMQEDKEPLFDAVDQLTLSLEMAAVVVQTTKLNPEPALQAAEEGWLVATDLAEALSRSGLPFHQAHQLVGSLVLESVRANKKPSEWTAEALTAFDQRFKPEMAALMNPAEGMKTRTSKGGTAPSTVRTALAEARQRLESMSS</sequence>
<keyword evidence="5" id="KW-0028">Amino-acid biosynthesis</keyword>
<dbReference type="InterPro" id="IPR024083">
    <property type="entry name" value="Fumarase/histidase_N"/>
</dbReference>
<dbReference type="SUPFAM" id="SSF48557">
    <property type="entry name" value="L-aspartase-like"/>
    <property type="match status" value="1"/>
</dbReference>
<dbReference type="Pfam" id="PF14698">
    <property type="entry name" value="ASL_C2"/>
    <property type="match status" value="1"/>
</dbReference>
<evidence type="ECO:0000313" key="9">
    <source>
        <dbReference type="Proteomes" id="UP000593892"/>
    </source>
</evidence>
<feature type="domain" description="Argininosuccinate lyase C-terminal" evidence="7">
    <location>
        <begin position="358"/>
        <end position="421"/>
    </location>
</feature>
<dbReference type="Gene3D" id="1.10.275.10">
    <property type="entry name" value="Fumarase/aspartase (N-terminal domain)"/>
    <property type="match status" value="1"/>
</dbReference>
<dbReference type="InterPro" id="IPR029419">
    <property type="entry name" value="Arg_succ_lyase_C"/>
</dbReference>
<evidence type="ECO:0000256" key="3">
    <source>
        <dbReference type="ARBA" id="ARBA00012338"/>
    </source>
</evidence>
<dbReference type="Pfam" id="PF00206">
    <property type="entry name" value="Lyase_1"/>
    <property type="match status" value="1"/>
</dbReference>
<name>A0A7S7SLZ1_PALFE</name>
<keyword evidence="9" id="KW-1185">Reference proteome</keyword>